<organism evidence="5 6">
    <name type="scientific">Pseudotabrizicola sediminis</name>
    <dbReference type="NCBI Taxonomy" id="2486418"/>
    <lineage>
        <taxon>Bacteria</taxon>
        <taxon>Pseudomonadati</taxon>
        <taxon>Pseudomonadota</taxon>
        <taxon>Alphaproteobacteria</taxon>
        <taxon>Rhodobacterales</taxon>
        <taxon>Paracoccaceae</taxon>
        <taxon>Pseudotabrizicola</taxon>
    </lineage>
</organism>
<evidence type="ECO:0000313" key="5">
    <source>
        <dbReference type="EMBL" id="TGD42590.1"/>
    </source>
</evidence>
<comment type="subcellular location">
    <subcellularLocation>
        <location evidence="1">Periplasm</location>
    </subcellularLocation>
</comment>
<evidence type="ECO:0000256" key="1">
    <source>
        <dbReference type="ARBA" id="ARBA00004418"/>
    </source>
</evidence>
<sequence length="368" mass="39243">MKLKAFVAALAVVAIPASAETFKYSAWTPPPAPNNRLGTVPMFEKITAETAGTENEMTFENFMGGQVFNAFTTLAGLRDGVVDGGILVPGYNSAELKTHTTMGELQALAKEGYAAAGAGTETLLLNCPECLEEYGAQNVMPMGVYATAPYHLMCNFDLTSMDQLQGKRSAEGNPMFNRWAASLGMSRQGLPPNEFQQALARGTVDCVFAPKDWLVAFSLADVVKTVVDDVSHGVFPAVVMMGVNKGTWDGMTPGRKEIFAREIPQAIMNVVDGYYLDEVKGKDLALANGAKFISLGDGFAQAWADFQASERTEVIAAAEARGATGAAAAVDANIALLAEWEAIVEDVGKDPVLLAARLHERVFATLVD</sequence>
<dbReference type="InterPro" id="IPR018389">
    <property type="entry name" value="DctP_fam"/>
</dbReference>
<evidence type="ECO:0000256" key="2">
    <source>
        <dbReference type="ARBA" id="ARBA00022729"/>
    </source>
</evidence>
<dbReference type="EMBL" id="RPEM01000008">
    <property type="protein sequence ID" value="TGD42590.1"/>
    <property type="molecule type" value="Genomic_DNA"/>
</dbReference>
<keyword evidence="6" id="KW-1185">Reference proteome</keyword>
<accession>A0ABY2KJI6</accession>
<feature type="chain" id="PRO_5047271827" description="TRAP-type C4-dicarboxylate transport system substrate-binding protein" evidence="4">
    <location>
        <begin position="20"/>
        <end position="368"/>
    </location>
</feature>
<evidence type="ECO:0000256" key="3">
    <source>
        <dbReference type="ARBA" id="ARBA00022764"/>
    </source>
</evidence>
<evidence type="ECO:0000256" key="4">
    <source>
        <dbReference type="SAM" id="SignalP"/>
    </source>
</evidence>
<evidence type="ECO:0008006" key="7">
    <source>
        <dbReference type="Google" id="ProtNLM"/>
    </source>
</evidence>
<keyword evidence="3" id="KW-0574">Periplasm</keyword>
<reference evidence="5 6" key="1">
    <citation type="submission" date="2018-11" db="EMBL/GenBank/DDBJ databases">
        <title>Tabrizicola sp. isolated from sediment of alpine lake.</title>
        <authorList>
            <person name="Liu Z."/>
        </authorList>
    </citation>
    <scope>NUCLEOTIDE SEQUENCE [LARGE SCALE GENOMIC DNA]</scope>
    <source>
        <strain evidence="5 6">DRYC-M-16</strain>
    </source>
</reference>
<feature type="signal peptide" evidence="4">
    <location>
        <begin position="1"/>
        <end position="19"/>
    </location>
</feature>
<dbReference type="PANTHER" id="PTHR33376">
    <property type="match status" value="1"/>
</dbReference>
<dbReference type="PANTHER" id="PTHR33376:SF15">
    <property type="entry name" value="BLL6794 PROTEIN"/>
    <property type="match status" value="1"/>
</dbReference>
<keyword evidence="2 4" id="KW-0732">Signal</keyword>
<protein>
    <recommendedName>
        <fullName evidence="7">TRAP-type C4-dicarboxylate transport system substrate-binding protein</fullName>
    </recommendedName>
</protein>
<name>A0ABY2KJI6_9RHOB</name>
<dbReference type="Gene3D" id="3.40.190.170">
    <property type="entry name" value="Bacterial extracellular solute-binding protein, family 7"/>
    <property type="match status" value="1"/>
</dbReference>
<gene>
    <name evidence="5" type="ORF">EEB11_12605</name>
</gene>
<dbReference type="RefSeq" id="WP_135431874.1">
    <property type="nucleotide sequence ID" value="NZ_RPEM01000008.1"/>
</dbReference>
<proteinExistence type="predicted"/>
<dbReference type="Proteomes" id="UP000297741">
    <property type="component" value="Unassembled WGS sequence"/>
</dbReference>
<dbReference type="InterPro" id="IPR038404">
    <property type="entry name" value="TRAP_DctP_sf"/>
</dbReference>
<comment type="caution">
    <text evidence="5">The sequence shown here is derived from an EMBL/GenBank/DDBJ whole genome shotgun (WGS) entry which is preliminary data.</text>
</comment>
<dbReference type="Pfam" id="PF03480">
    <property type="entry name" value="DctP"/>
    <property type="match status" value="1"/>
</dbReference>
<evidence type="ECO:0000313" key="6">
    <source>
        <dbReference type="Proteomes" id="UP000297741"/>
    </source>
</evidence>